<evidence type="ECO:0000313" key="2">
    <source>
        <dbReference type="Proteomes" id="UP000827092"/>
    </source>
</evidence>
<keyword evidence="2" id="KW-1185">Reference proteome</keyword>
<dbReference type="EMBL" id="JAFNEN010000289">
    <property type="protein sequence ID" value="KAG8186793.1"/>
    <property type="molecule type" value="Genomic_DNA"/>
</dbReference>
<dbReference type="AlphaFoldDB" id="A0AAV6UST0"/>
<dbReference type="Proteomes" id="UP000827092">
    <property type="component" value="Unassembled WGS sequence"/>
</dbReference>
<organism evidence="1 2">
    <name type="scientific">Oedothorax gibbosus</name>
    <dbReference type="NCBI Taxonomy" id="931172"/>
    <lineage>
        <taxon>Eukaryota</taxon>
        <taxon>Metazoa</taxon>
        <taxon>Ecdysozoa</taxon>
        <taxon>Arthropoda</taxon>
        <taxon>Chelicerata</taxon>
        <taxon>Arachnida</taxon>
        <taxon>Araneae</taxon>
        <taxon>Araneomorphae</taxon>
        <taxon>Entelegynae</taxon>
        <taxon>Araneoidea</taxon>
        <taxon>Linyphiidae</taxon>
        <taxon>Erigoninae</taxon>
        <taxon>Oedothorax</taxon>
    </lineage>
</organism>
<protein>
    <submittedName>
        <fullName evidence="1">Uncharacterized protein</fullName>
    </submittedName>
</protein>
<name>A0AAV6UST0_9ARAC</name>
<comment type="caution">
    <text evidence="1">The sequence shown here is derived from an EMBL/GenBank/DDBJ whole genome shotgun (WGS) entry which is preliminary data.</text>
</comment>
<sequence>MGECACVYDPYAQERKKDEVVIHKLETPSLRSTSQKTFVVVTRDLSTGLHFSASSNLRSGSVGGKSRRLTDRTFFVEELKTEEERNVTKLRTIMV</sequence>
<accession>A0AAV6UST0</accession>
<gene>
    <name evidence="1" type="ORF">JTE90_010687</name>
</gene>
<reference evidence="1 2" key="1">
    <citation type="journal article" date="2022" name="Nat. Ecol. Evol.">
        <title>A masculinizing supergene underlies an exaggerated male reproductive morph in a spider.</title>
        <authorList>
            <person name="Hendrickx F."/>
            <person name="De Corte Z."/>
            <person name="Sonet G."/>
            <person name="Van Belleghem S.M."/>
            <person name="Kostlbacher S."/>
            <person name="Vangestel C."/>
        </authorList>
    </citation>
    <scope>NUCLEOTIDE SEQUENCE [LARGE SCALE GENOMIC DNA]</scope>
    <source>
        <strain evidence="1">W744_W776</strain>
    </source>
</reference>
<proteinExistence type="predicted"/>
<evidence type="ECO:0000313" key="1">
    <source>
        <dbReference type="EMBL" id="KAG8186793.1"/>
    </source>
</evidence>